<evidence type="ECO:0008006" key="3">
    <source>
        <dbReference type="Google" id="ProtNLM"/>
    </source>
</evidence>
<evidence type="ECO:0000313" key="1">
    <source>
        <dbReference type="EMBL" id="GBC63351.1"/>
    </source>
</evidence>
<keyword evidence="2" id="KW-1185">Reference proteome</keyword>
<protein>
    <recommendedName>
        <fullName evidence="3">ATP-binding protein</fullName>
    </recommendedName>
</protein>
<organism evidence="1 2">
    <name type="scientific">Desulfonema ishimotonii</name>
    <dbReference type="NCBI Taxonomy" id="45657"/>
    <lineage>
        <taxon>Bacteria</taxon>
        <taxon>Pseudomonadati</taxon>
        <taxon>Thermodesulfobacteriota</taxon>
        <taxon>Desulfobacteria</taxon>
        <taxon>Desulfobacterales</taxon>
        <taxon>Desulfococcaceae</taxon>
        <taxon>Desulfonema</taxon>
    </lineage>
</organism>
<dbReference type="SUPFAM" id="SSF52540">
    <property type="entry name" value="P-loop containing nucleoside triphosphate hydrolases"/>
    <property type="match status" value="1"/>
</dbReference>
<dbReference type="RefSeq" id="WP_124330429.1">
    <property type="nucleotide sequence ID" value="NZ_BEXT01000001.1"/>
</dbReference>
<dbReference type="InterPro" id="IPR027417">
    <property type="entry name" value="P-loop_NTPase"/>
</dbReference>
<proteinExistence type="predicted"/>
<dbReference type="AlphaFoldDB" id="A0A401G2G0"/>
<evidence type="ECO:0000313" key="2">
    <source>
        <dbReference type="Proteomes" id="UP000288096"/>
    </source>
</evidence>
<reference evidence="2" key="1">
    <citation type="submission" date="2017-11" db="EMBL/GenBank/DDBJ databases">
        <authorList>
            <person name="Watanabe M."/>
            <person name="Kojima H."/>
        </authorList>
    </citation>
    <scope>NUCLEOTIDE SEQUENCE [LARGE SCALE GENOMIC DNA]</scope>
    <source>
        <strain evidence="2">Tokyo 01</strain>
    </source>
</reference>
<dbReference type="OrthoDB" id="9806895at2"/>
<reference evidence="2" key="2">
    <citation type="submission" date="2019-01" db="EMBL/GenBank/DDBJ databases">
        <title>Genome sequence of Desulfonema ishimotonii strain Tokyo 01.</title>
        <authorList>
            <person name="Fukui M."/>
        </authorList>
    </citation>
    <scope>NUCLEOTIDE SEQUENCE [LARGE SCALE GENOMIC DNA]</scope>
    <source>
        <strain evidence="2">Tokyo 01</strain>
    </source>
</reference>
<dbReference type="Gene3D" id="3.40.50.300">
    <property type="entry name" value="P-loop containing nucleotide triphosphate hydrolases"/>
    <property type="match status" value="1"/>
</dbReference>
<gene>
    <name evidence="1" type="ORF">DENIS_4345</name>
</gene>
<dbReference type="EMBL" id="BEXT01000001">
    <property type="protein sequence ID" value="GBC63351.1"/>
    <property type="molecule type" value="Genomic_DNA"/>
</dbReference>
<accession>A0A401G2G0</accession>
<comment type="caution">
    <text evidence="1">The sequence shown here is derived from an EMBL/GenBank/DDBJ whole genome shotgun (WGS) entry which is preliminary data.</text>
</comment>
<sequence>MNENINPYNCTSPDHLFMGYVRLREAMYKGFRSGNSYVIMGGRRCGKTSLLIQIEKDLKAYSTAPCHILPRRFSMQEMGSLTLDPLFEKVYNLVSHGLAVPPWQDGQPGREYQVFLRHLDNTEDALVKAYGSDWLVILLLDDLDALADEQPETRFFMNLRHLLTESRFHGHFRLVATGAGSIKRLTATGFAPLSNLRCKYVGILRERRAEELVEAGFKDRYDTETLRFLFELTGRHPFLLQGVLEKMWETEAAWTKSAIRKAARLFLREHGIFRLWANAFGSAEQVVYQSLASAPDGSLRIREIQNTIPPGLRGEIDGALTALGYHGLLEDADPDEPEIAGTLFRDWYMDQLAGEILQVFGALKDTLMRLAVDERTRQAALASMAVAEQELREPESGEQPDRQKIREAFERATDLLQSGLDSPPSLSSYLEKARALGLWLGMESDWPDRLIQGR</sequence>
<dbReference type="Proteomes" id="UP000288096">
    <property type="component" value="Unassembled WGS sequence"/>
</dbReference>
<name>A0A401G2G0_9BACT</name>